<evidence type="ECO:0000313" key="19">
    <source>
        <dbReference type="EMBL" id="KPM40345.1"/>
    </source>
</evidence>
<comment type="subcellular location">
    <subcellularLocation>
        <location evidence="1">Nucleus</location>
    </subcellularLocation>
</comment>
<evidence type="ECO:0000256" key="12">
    <source>
        <dbReference type="ARBA" id="ARBA00023306"/>
    </source>
</evidence>
<dbReference type="CDD" id="cd17757">
    <property type="entry name" value="MCM6"/>
    <property type="match status" value="1"/>
</dbReference>
<dbReference type="FunFam" id="2.20.28.10:FF:000003">
    <property type="entry name" value="DNA helicase"/>
    <property type="match status" value="1"/>
</dbReference>
<dbReference type="PROSITE" id="PS00847">
    <property type="entry name" value="MCM_1"/>
    <property type="match status" value="1"/>
</dbReference>
<evidence type="ECO:0000259" key="18">
    <source>
        <dbReference type="PROSITE" id="PS50051"/>
    </source>
</evidence>
<evidence type="ECO:0000256" key="11">
    <source>
        <dbReference type="ARBA" id="ARBA00023242"/>
    </source>
</evidence>
<dbReference type="FunFam" id="3.40.50.300:FF:000115">
    <property type="entry name" value="DNA helicase"/>
    <property type="match status" value="1"/>
</dbReference>
<evidence type="ECO:0000256" key="16">
    <source>
        <dbReference type="RuleBase" id="RU004070"/>
    </source>
</evidence>
<dbReference type="EC" id="3.6.4.12" evidence="4"/>
<comment type="caution">
    <text evidence="19">The sequence shown here is derived from an EMBL/GenBank/DDBJ whole genome shotgun (WGS) entry which is preliminary data.</text>
</comment>
<dbReference type="GO" id="GO:0006270">
    <property type="term" value="P:DNA replication initiation"/>
    <property type="evidence" value="ECO:0007669"/>
    <property type="project" value="InterPro"/>
</dbReference>
<evidence type="ECO:0000256" key="17">
    <source>
        <dbReference type="SAM" id="MobiDB-lite"/>
    </source>
</evidence>
<dbReference type="InterPro" id="IPR020556">
    <property type="entry name" value="Amidase_CS"/>
</dbReference>
<dbReference type="GO" id="GO:0005656">
    <property type="term" value="C:nuclear pre-replicative complex"/>
    <property type="evidence" value="ECO:0007669"/>
    <property type="project" value="UniProtKB-ARBA"/>
</dbReference>
<dbReference type="PROSITE" id="PS50051">
    <property type="entry name" value="MCM_2"/>
    <property type="match status" value="1"/>
</dbReference>
<dbReference type="Gene3D" id="2.40.50.140">
    <property type="entry name" value="Nucleic acid-binding proteins"/>
    <property type="match status" value="1"/>
</dbReference>
<name>A0A0P7BJ57_9HYPO</name>
<dbReference type="InterPro" id="IPR018525">
    <property type="entry name" value="MCM_CS"/>
</dbReference>
<dbReference type="Pfam" id="PF18263">
    <property type="entry name" value="WHD_MCM6"/>
    <property type="match status" value="1"/>
</dbReference>
<dbReference type="Gene3D" id="1.20.58.870">
    <property type="match status" value="1"/>
</dbReference>
<keyword evidence="12" id="KW-0131">Cell cycle</keyword>
<keyword evidence="9 16" id="KW-0067">ATP-binding</keyword>
<evidence type="ECO:0000256" key="15">
    <source>
        <dbReference type="ARBA" id="ARBA00078178"/>
    </source>
</evidence>
<dbReference type="Gene3D" id="3.30.1640.10">
    <property type="entry name" value="mini-chromosome maintenance (MCM) complex, chain A, domain 1"/>
    <property type="match status" value="1"/>
</dbReference>
<dbReference type="SMART" id="SM00350">
    <property type="entry name" value="MCM"/>
    <property type="match status" value="1"/>
</dbReference>
<keyword evidence="20" id="KW-1185">Reference proteome</keyword>
<evidence type="ECO:0000256" key="14">
    <source>
        <dbReference type="ARBA" id="ARBA00074937"/>
    </source>
</evidence>
<evidence type="ECO:0000256" key="1">
    <source>
        <dbReference type="ARBA" id="ARBA00004123"/>
    </source>
</evidence>
<dbReference type="SUPFAM" id="SSF75304">
    <property type="entry name" value="Amidase signature (AS) enzymes"/>
    <property type="match status" value="1"/>
</dbReference>
<dbReference type="GO" id="GO:1990518">
    <property type="term" value="F:single-stranded 3'-5' DNA helicase activity"/>
    <property type="evidence" value="ECO:0007669"/>
    <property type="project" value="TreeGrafter"/>
</dbReference>
<organism evidence="19 20">
    <name type="scientific">Neonectria ditissima</name>
    <dbReference type="NCBI Taxonomy" id="78410"/>
    <lineage>
        <taxon>Eukaryota</taxon>
        <taxon>Fungi</taxon>
        <taxon>Dikarya</taxon>
        <taxon>Ascomycota</taxon>
        <taxon>Pezizomycotina</taxon>
        <taxon>Sordariomycetes</taxon>
        <taxon>Hypocreomycetidae</taxon>
        <taxon>Hypocreales</taxon>
        <taxon>Nectriaceae</taxon>
        <taxon>Neonectria</taxon>
    </lineage>
</organism>
<dbReference type="InterPro" id="IPR027925">
    <property type="entry name" value="MCM_N"/>
</dbReference>
<feature type="region of interest" description="Disordered" evidence="17">
    <location>
        <begin position="763"/>
        <end position="794"/>
    </location>
</feature>
<dbReference type="InterPro" id="IPR012340">
    <property type="entry name" value="NA-bd_OB-fold"/>
</dbReference>
<dbReference type="SUPFAM" id="SSF52540">
    <property type="entry name" value="P-loop containing nucleoside triphosphate hydrolases"/>
    <property type="match status" value="1"/>
</dbReference>
<dbReference type="InterPro" id="IPR001208">
    <property type="entry name" value="MCM_dom"/>
</dbReference>
<keyword evidence="10 16" id="KW-0238">DNA-binding</keyword>
<dbReference type="GO" id="GO:0005524">
    <property type="term" value="F:ATP binding"/>
    <property type="evidence" value="ECO:0007669"/>
    <property type="project" value="UniProtKB-KW"/>
</dbReference>
<feature type="region of interest" description="Disordered" evidence="17">
    <location>
        <begin position="544"/>
        <end position="653"/>
    </location>
</feature>
<evidence type="ECO:0000256" key="9">
    <source>
        <dbReference type="ARBA" id="ARBA00022840"/>
    </source>
</evidence>
<evidence type="ECO:0000256" key="6">
    <source>
        <dbReference type="ARBA" id="ARBA00022741"/>
    </source>
</evidence>
<keyword evidence="6 16" id="KW-0547">Nucleotide-binding</keyword>
<dbReference type="PRINTS" id="PR01657">
    <property type="entry name" value="MCMFAMILY"/>
</dbReference>
<dbReference type="GO" id="GO:0006279">
    <property type="term" value="P:premeiotic DNA replication"/>
    <property type="evidence" value="ECO:0007669"/>
    <property type="project" value="UniProtKB-ARBA"/>
</dbReference>
<feature type="compositionally biased region" description="Low complexity" evidence="17">
    <location>
        <begin position="767"/>
        <end position="787"/>
    </location>
</feature>
<dbReference type="Pfam" id="PF00493">
    <property type="entry name" value="MCM"/>
    <property type="match status" value="1"/>
</dbReference>
<dbReference type="Proteomes" id="UP000050424">
    <property type="component" value="Unassembled WGS sequence"/>
</dbReference>
<keyword evidence="7" id="KW-0378">Hydrolase</keyword>
<evidence type="ECO:0000256" key="4">
    <source>
        <dbReference type="ARBA" id="ARBA00012551"/>
    </source>
</evidence>
<comment type="similarity">
    <text evidence="2 16">Belongs to the MCM family.</text>
</comment>
<dbReference type="InterPro" id="IPR036928">
    <property type="entry name" value="AS_sf"/>
</dbReference>
<evidence type="ECO:0000256" key="7">
    <source>
        <dbReference type="ARBA" id="ARBA00022801"/>
    </source>
</evidence>
<keyword evidence="5" id="KW-0235">DNA replication</keyword>
<dbReference type="PROSITE" id="PS00571">
    <property type="entry name" value="AMIDASES"/>
    <property type="match status" value="1"/>
</dbReference>
<evidence type="ECO:0000313" key="20">
    <source>
        <dbReference type="Proteomes" id="UP000050424"/>
    </source>
</evidence>
<dbReference type="GO" id="GO:0003697">
    <property type="term" value="F:single-stranded DNA binding"/>
    <property type="evidence" value="ECO:0007669"/>
    <property type="project" value="TreeGrafter"/>
</dbReference>
<dbReference type="InterPro" id="IPR008049">
    <property type="entry name" value="MCM6"/>
</dbReference>
<dbReference type="Pfam" id="PF14551">
    <property type="entry name" value="MCM_N"/>
    <property type="match status" value="1"/>
</dbReference>
<dbReference type="GO" id="GO:1902969">
    <property type="term" value="P:mitotic DNA replication"/>
    <property type="evidence" value="ECO:0007669"/>
    <property type="project" value="TreeGrafter"/>
</dbReference>
<dbReference type="OrthoDB" id="1744952at2759"/>
<evidence type="ECO:0000256" key="3">
    <source>
        <dbReference type="ARBA" id="ARBA00009199"/>
    </source>
</evidence>
<evidence type="ECO:0000256" key="10">
    <source>
        <dbReference type="ARBA" id="ARBA00023125"/>
    </source>
</evidence>
<dbReference type="PANTHER" id="PTHR11630:SF43">
    <property type="entry name" value="DNA REPLICATION LICENSING FACTOR MCM6"/>
    <property type="match status" value="1"/>
</dbReference>
<proteinExistence type="inferred from homology"/>
<dbReference type="Pfam" id="PF17855">
    <property type="entry name" value="MCM_lid"/>
    <property type="match status" value="1"/>
</dbReference>
<evidence type="ECO:0000256" key="2">
    <source>
        <dbReference type="ARBA" id="ARBA00008010"/>
    </source>
</evidence>
<dbReference type="STRING" id="78410.A0A0P7BJ57"/>
<dbReference type="SUPFAM" id="SSF50249">
    <property type="entry name" value="Nucleic acid-binding proteins"/>
    <property type="match status" value="1"/>
</dbReference>
<dbReference type="InterPro" id="IPR031327">
    <property type="entry name" value="MCM"/>
</dbReference>
<dbReference type="GO" id="GO:0031261">
    <property type="term" value="C:DNA replication preinitiation complex"/>
    <property type="evidence" value="ECO:0007669"/>
    <property type="project" value="UniProtKB-ARBA"/>
</dbReference>
<feature type="domain" description="MCM C-terminal AAA(+) ATPase" evidence="18">
    <location>
        <begin position="1060"/>
        <end position="1266"/>
    </location>
</feature>
<dbReference type="Gene3D" id="2.20.28.10">
    <property type="match status" value="1"/>
</dbReference>
<dbReference type="Pfam" id="PF17207">
    <property type="entry name" value="MCM_OB"/>
    <property type="match status" value="1"/>
</dbReference>
<accession>A0A0P7BJ57</accession>
<evidence type="ECO:0000256" key="13">
    <source>
        <dbReference type="ARBA" id="ARBA00073751"/>
    </source>
</evidence>
<evidence type="ECO:0000256" key="8">
    <source>
        <dbReference type="ARBA" id="ARBA00022806"/>
    </source>
</evidence>
<protein>
    <recommendedName>
        <fullName evidence="13 14">DNA replication licensing factor MCM6</fullName>
        <ecNumber evidence="4">3.6.4.12</ecNumber>
    </recommendedName>
    <alternativeName>
        <fullName evidence="13 14">DNA replication licensing factor MCM6</fullName>
    </alternativeName>
    <alternativeName>
        <fullName evidence="15">Minichromosome maintenance protein 6</fullName>
    </alternativeName>
</protein>
<dbReference type="GO" id="GO:0043596">
    <property type="term" value="C:nuclear replication fork"/>
    <property type="evidence" value="ECO:0007669"/>
    <property type="project" value="UniProtKB-ARBA"/>
</dbReference>
<reference evidence="19 20" key="1">
    <citation type="submission" date="2015-09" db="EMBL/GenBank/DDBJ databases">
        <title>Draft genome of a European isolate of the apple canker pathogen Neonectria ditissima.</title>
        <authorList>
            <person name="Gomez-Cortecero A."/>
            <person name="Harrison R.J."/>
            <person name="Armitage A.D."/>
        </authorList>
    </citation>
    <scope>NUCLEOTIDE SEQUENCE [LARGE SCALE GENOMIC DNA]</scope>
    <source>
        <strain evidence="19 20">R09/05</strain>
    </source>
</reference>
<dbReference type="InterPro" id="IPR041024">
    <property type="entry name" value="Mcm6_C"/>
</dbReference>
<dbReference type="InterPro" id="IPR033762">
    <property type="entry name" value="MCM_OB"/>
</dbReference>
<dbReference type="InterPro" id="IPR023631">
    <property type="entry name" value="Amidase_dom"/>
</dbReference>
<feature type="compositionally biased region" description="Polar residues" evidence="17">
    <location>
        <begin position="547"/>
        <end position="561"/>
    </location>
</feature>
<feature type="compositionally biased region" description="Low complexity" evidence="17">
    <location>
        <begin position="609"/>
        <end position="619"/>
    </location>
</feature>
<sequence>MTVVPLAGSWEDKVSWARAQRDASLAKVEPKLQGLPDKLPLSSQDLPKSVLTQREIEITENYTVHELLAVLRERKISVEEVTRAFLRRAALAQAATNCLVGLMWDEAIARAKHLDSLPEPKGALFGLPISTKEHHGMVGPDVVTTASFVSWVGKKHGSNLLYDTFWDEGCVFYARTTQPQTIMHLETNSNIYGRTVNPYNRDLTPGGSSGGEGALLGMRGSIFGIGGDIGGSIRCPAAHVGVYGFKPTLKRVSVSGQRSIMTGKETIASTGGPMTVDREALELFMQVALAAKPWRVDPSLTVKEWTPYKFTKPIKVAVQWWDGVVQPHPPMTRALKEVAEACRKAGMEVVDWDSESLDHAKGWDIISALYWPDGGEEALEVLKESGEPILPLTKFIIQEQPTVKNLTQHELWELCGKRDQYRVDYARAWTNTAAADGREVDVILCPPSFGAATPHDQSRYWGYTAQWNLLDYPGAVFPVTTVDPAKDPKDLKYVPKNDEDKFIYDMYSPEKYANAPVSLQIIGRRQYDEKVLAALVEIEHAMATPSRRATQRAQAVNQNPLDRSAPPPSLPLRQLHLRPSPAMAATPSDAGFMMSDAPSRPGAATPRNFGFPSSSSARPRGPPSENMGTPRGDDDGDGFADDQVPRSSRIPDAASISRVEDRIGVLVQEHFESFIDNFIEDSLSSGAPTSSAVTTDKYYVAQINGMRNLQLSTFYVDYKHLASWENGSLADGVMRQYYRFLPFLTAALHNMIAKHEPQYFREHRQPTASSNLATSAASHQGSASQSESSHRKNENQQTDKLFSIAFYNLPLVSRVRALRAANIGQLLSISGTVTRTSEVRPELSLATFVCEACRTVVPNVEQTFRYTEPTQCPNNTCQNRMAWQLDIRHSTFVDWQKVRIQENSSEIPTGSMPRTMDVILRGEIVDRAKAGEKCIFTGALIVVPDVSQLGLPGLRPTAIRDDRNAPRGADAGGTGVSGLKALGVRDLTYRLAFLACMVAPDTTSSGQSSSAGAADIVNALAQNNANEGDRSIEDAQATVLSSMNPSEIEDLRAMVHGDHIYSRLVQSIAPMVYGHEVVKKGLLLQLMSGVHKSTPEGMQLRGDINICIVGDPSTSKSQFLKYICSFAPRAVYTSGKASSAAGLTAAVIKDEETGEFTIEAGALMLADNGICAIDEFDKMDIVDQVAIHEAMEQQTISIAKAGIQATLNARTSILAAANPVAGRYNRKTTLRANINMSAPIMSRFDLFFVVLDECNEQVDRHLAEHIVSIHQLRDEAVEPEFSTEQLQRYIRFAKTFRPEFSEEAKEVLVEKYKELRADDSQGGVGKNSYRITVRQLESMIRLSEAIAKVNCTEDISPEMVVEASNLLRQSIISVEHDDVEMEDGETQEDSQTLLRAADAAVGHDREGDAEMAEDEQPTEGSTAPEKRKHTITYDNYIKMVNMIVQRVNDGESGSGEGVDGEELVNWYLEQKEDELEGEDDYHREKGLANMVLKKMVKENILMALRGDGSTDHAGEGSSAAAAQVVYVLHPNCAVEEY</sequence>
<dbReference type="PANTHER" id="PTHR11630">
    <property type="entry name" value="DNA REPLICATION LICENSING FACTOR MCM FAMILY MEMBER"/>
    <property type="match status" value="1"/>
</dbReference>
<dbReference type="GO" id="GO:0042555">
    <property type="term" value="C:MCM complex"/>
    <property type="evidence" value="ECO:0007669"/>
    <property type="project" value="InterPro"/>
</dbReference>
<dbReference type="EMBL" id="LKCW01000086">
    <property type="protein sequence ID" value="KPM40345.1"/>
    <property type="molecule type" value="Genomic_DNA"/>
</dbReference>
<dbReference type="InterPro" id="IPR027417">
    <property type="entry name" value="P-loop_NTPase"/>
</dbReference>
<dbReference type="Pfam" id="PF01425">
    <property type="entry name" value="Amidase"/>
    <property type="match status" value="1"/>
</dbReference>
<comment type="similarity">
    <text evidence="3">Belongs to the amidase family.</text>
</comment>
<dbReference type="Gene3D" id="3.90.1300.10">
    <property type="entry name" value="Amidase signature (AS) domain"/>
    <property type="match status" value="1"/>
</dbReference>
<dbReference type="GO" id="GO:0000727">
    <property type="term" value="P:double-strand break repair via break-induced replication"/>
    <property type="evidence" value="ECO:0007669"/>
    <property type="project" value="TreeGrafter"/>
</dbReference>
<dbReference type="Gene3D" id="3.40.50.300">
    <property type="entry name" value="P-loop containing nucleotide triphosphate hydrolases"/>
    <property type="match status" value="1"/>
</dbReference>
<keyword evidence="11" id="KW-0539">Nucleus</keyword>
<gene>
    <name evidence="19" type="ORF">AK830_g6253</name>
</gene>
<keyword evidence="8" id="KW-0347">Helicase</keyword>
<dbReference type="GO" id="GO:0097373">
    <property type="term" value="C:MCM core complex"/>
    <property type="evidence" value="ECO:0007669"/>
    <property type="project" value="UniProtKB-ARBA"/>
</dbReference>
<dbReference type="PRINTS" id="PR01662">
    <property type="entry name" value="MCMPROTEIN6"/>
</dbReference>
<dbReference type="InterPro" id="IPR041562">
    <property type="entry name" value="MCM_lid"/>
</dbReference>
<dbReference type="FunFam" id="3.30.1640.10:FF:000009">
    <property type="entry name" value="DNA helicase"/>
    <property type="match status" value="1"/>
</dbReference>
<dbReference type="GO" id="GO:0016787">
    <property type="term" value="F:hydrolase activity"/>
    <property type="evidence" value="ECO:0007669"/>
    <property type="project" value="UniProtKB-KW"/>
</dbReference>
<dbReference type="FunFam" id="1.20.58.870:FF:000002">
    <property type="entry name" value="DNA helicase"/>
    <property type="match status" value="1"/>
</dbReference>
<feature type="region of interest" description="Disordered" evidence="17">
    <location>
        <begin position="1403"/>
        <end position="1429"/>
    </location>
</feature>
<evidence type="ECO:0000256" key="5">
    <source>
        <dbReference type="ARBA" id="ARBA00022705"/>
    </source>
</evidence>